<evidence type="ECO:0000313" key="1">
    <source>
        <dbReference type="EMBL" id="KAF0692910.1"/>
    </source>
</evidence>
<protein>
    <submittedName>
        <fullName evidence="1">Uncharacterized protein</fullName>
    </submittedName>
</protein>
<reference evidence="1" key="1">
    <citation type="submission" date="2019-06" db="EMBL/GenBank/DDBJ databases">
        <title>Genomics analysis of Aphanomyces spp. identifies a new class of oomycete effector associated with host adaptation.</title>
        <authorList>
            <person name="Gaulin E."/>
        </authorList>
    </citation>
    <scope>NUCLEOTIDE SEQUENCE</scope>
    <source>
        <strain evidence="1">CBS 578.67</strain>
    </source>
</reference>
<name>A0A6A4YBH8_9STRA</name>
<dbReference type="AlphaFoldDB" id="A0A6A4YBH8"/>
<feature type="non-terminal residue" evidence="1">
    <location>
        <position position="1"/>
    </location>
</feature>
<comment type="caution">
    <text evidence="1">The sequence shown here is derived from an EMBL/GenBank/DDBJ whole genome shotgun (WGS) entry which is preliminary data.</text>
</comment>
<gene>
    <name evidence="1" type="ORF">As57867_016002</name>
</gene>
<accession>A0A6A4YBH8</accession>
<organism evidence="1">
    <name type="scientific">Aphanomyces stellatus</name>
    <dbReference type="NCBI Taxonomy" id="120398"/>
    <lineage>
        <taxon>Eukaryota</taxon>
        <taxon>Sar</taxon>
        <taxon>Stramenopiles</taxon>
        <taxon>Oomycota</taxon>
        <taxon>Saprolegniomycetes</taxon>
        <taxon>Saprolegniales</taxon>
        <taxon>Verrucalvaceae</taxon>
        <taxon>Aphanomyces</taxon>
    </lineage>
</organism>
<sequence>ECFVCLANDPHVLSALGLTNVKKMVATFKMEQHKPTLRAIFRMCCPDPTGPPSVAANRPLPSKFLDCYQRQVALGFFD</sequence>
<dbReference type="EMBL" id="VJMH01005790">
    <property type="protein sequence ID" value="KAF0692910.1"/>
    <property type="molecule type" value="Genomic_DNA"/>
</dbReference>
<proteinExistence type="predicted"/>